<evidence type="ECO:0000313" key="3">
    <source>
        <dbReference type="Proteomes" id="UP000001029"/>
    </source>
</evidence>
<evidence type="ECO:0000256" key="1">
    <source>
        <dbReference type="SAM" id="Phobius"/>
    </source>
</evidence>
<name>B2KC65_ELUMP</name>
<evidence type="ECO:0008006" key="4">
    <source>
        <dbReference type="Google" id="ProtNLM"/>
    </source>
</evidence>
<dbReference type="STRING" id="445932.Emin_0637"/>
<sequence length="261" mass="29327">MVITDMFKSLYNFKHYKEMAKRSGKHAALYIFLAIVFFSIATSLLLSMSAAQKLEVFVRNIPDVELKNGQLLVNDGQPATLEIPGMGVNIKYEPELQFPPSITDMLNTSTVAVLTKKEVYIIKNSISVERKTFSSGNAKNIPRTTGEEIWNTYGNFIKKAAVITIFIIVPVSFVFSLVFWIASSLFAGYIMAAIMKRAITGPQLFKTAVYIQVPVLIAFYLLFFIPGVSVNFFIPQLILSALYMQQILNHYPKKEINQNAA</sequence>
<accession>B2KC65</accession>
<dbReference type="HOGENOM" id="CLU_1064513_0_0_0"/>
<dbReference type="EMBL" id="CP001055">
    <property type="protein sequence ID" value="ACC98192.1"/>
    <property type="molecule type" value="Genomic_DNA"/>
</dbReference>
<dbReference type="InterPro" id="IPR009574">
    <property type="entry name" value="DUF1189"/>
</dbReference>
<dbReference type="KEGG" id="emi:Emin_0637"/>
<proteinExistence type="predicted"/>
<dbReference type="Proteomes" id="UP000001029">
    <property type="component" value="Chromosome"/>
</dbReference>
<evidence type="ECO:0000313" key="2">
    <source>
        <dbReference type="EMBL" id="ACC98192.1"/>
    </source>
</evidence>
<gene>
    <name evidence="2" type="ordered locus">Emin_0637</name>
</gene>
<keyword evidence="1" id="KW-0812">Transmembrane</keyword>
<dbReference type="RefSeq" id="WP_012414807.1">
    <property type="nucleotide sequence ID" value="NC_010644.1"/>
</dbReference>
<protein>
    <recommendedName>
        <fullName evidence="4">DUF1189 domain-containing protein</fullName>
    </recommendedName>
</protein>
<organism evidence="2 3">
    <name type="scientific">Elusimicrobium minutum (strain Pei191)</name>
    <dbReference type="NCBI Taxonomy" id="445932"/>
    <lineage>
        <taxon>Bacteria</taxon>
        <taxon>Pseudomonadati</taxon>
        <taxon>Elusimicrobiota</taxon>
        <taxon>Elusimicrobia</taxon>
        <taxon>Elusimicrobiales</taxon>
        <taxon>Elusimicrobiaceae</taxon>
        <taxon>Elusimicrobium</taxon>
    </lineage>
</organism>
<keyword evidence="3" id="KW-1185">Reference proteome</keyword>
<keyword evidence="1" id="KW-0472">Membrane</keyword>
<feature type="transmembrane region" description="Helical" evidence="1">
    <location>
        <begin position="27"/>
        <end position="50"/>
    </location>
</feature>
<keyword evidence="1" id="KW-1133">Transmembrane helix</keyword>
<dbReference type="AlphaFoldDB" id="B2KC65"/>
<dbReference type="Pfam" id="PF06691">
    <property type="entry name" value="DUF1189"/>
    <property type="match status" value="1"/>
</dbReference>
<feature type="transmembrane region" description="Helical" evidence="1">
    <location>
        <begin position="213"/>
        <end position="234"/>
    </location>
</feature>
<feature type="transmembrane region" description="Helical" evidence="1">
    <location>
        <begin position="160"/>
        <end position="192"/>
    </location>
</feature>
<reference evidence="2 3" key="1">
    <citation type="journal article" date="2009" name="Appl. Environ. Microbiol.">
        <title>Genomic analysis of 'Elusimicrobium minutum,' the first cultivated representative of the phylum 'Elusimicrobia' (formerly termite group 1).</title>
        <authorList>
            <person name="Herlemann D.P.R."/>
            <person name="Geissinger O."/>
            <person name="Ikeda-Ohtsubo W."/>
            <person name="Kunin V."/>
            <person name="Sun H."/>
            <person name="Lapidus A."/>
            <person name="Hugenholtz P."/>
            <person name="Brune A."/>
        </authorList>
    </citation>
    <scope>NUCLEOTIDE SEQUENCE [LARGE SCALE GENOMIC DNA]</scope>
    <source>
        <strain evidence="2 3">Pei191</strain>
    </source>
</reference>